<dbReference type="InterPro" id="IPR001570">
    <property type="entry name" value="Peptidase_M4_C_domain"/>
</dbReference>
<dbReference type="Gene3D" id="3.10.170.10">
    <property type="match status" value="1"/>
</dbReference>
<name>A0ABW0C5P8_9FLAO</name>
<dbReference type="EMBL" id="JBHSLA010000003">
    <property type="protein sequence ID" value="MFC5195533.1"/>
    <property type="molecule type" value="Genomic_DNA"/>
</dbReference>
<evidence type="ECO:0000256" key="7">
    <source>
        <dbReference type="ARBA" id="ARBA00023049"/>
    </source>
</evidence>
<evidence type="ECO:0000256" key="2">
    <source>
        <dbReference type="ARBA" id="ARBA00022670"/>
    </source>
</evidence>
<keyword evidence="7" id="KW-0482">Metalloprotease</keyword>
<dbReference type="Pfam" id="PF01447">
    <property type="entry name" value="Peptidase_M4"/>
    <property type="match status" value="1"/>
</dbReference>
<dbReference type="InterPro" id="IPR011096">
    <property type="entry name" value="FTP_domain"/>
</dbReference>
<feature type="chain" id="PRO_5046989513" evidence="9">
    <location>
        <begin position="21"/>
        <end position="857"/>
    </location>
</feature>
<evidence type="ECO:0000259" key="12">
    <source>
        <dbReference type="Pfam" id="PF07504"/>
    </source>
</evidence>
<keyword evidence="6" id="KW-0862">Zinc</keyword>
<dbReference type="CDD" id="cd09597">
    <property type="entry name" value="M4_TLP"/>
    <property type="match status" value="1"/>
</dbReference>
<evidence type="ECO:0000313" key="15">
    <source>
        <dbReference type="Proteomes" id="UP001596162"/>
    </source>
</evidence>
<keyword evidence="15" id="KW-1185">Reference proteome</keyword>
<feature type="domain" description="FTP" evidence="12">
    <location>
        <begin position="95"/>
        <end position="137"/>
    </location>
</feature>
<feature type="region of interest" description="Disordered" evidence="8">
    <location>
        <begin position="692"/>
        <end position="717"/>
    </location>
</feature>
<dbReference type="InterPro" id="IPR023612">
    <property type="entry name" value="Peptidase_M4"/>
</dbReference>
<feature type="domain" description="Peptidase M4 C-terminal" evidence="11">
    <location>
        <begin position="340"/>
        <end position="510"/>
    </location>
</feature>
<evidence type="ECO:0000259" key="11">
    <source>
        <dbReference type="Pfam" id="PF02868"/>
    </source>
</evidence>
<sequence length="857" mass="94071">MKKTNYALLVCVLFSTLLIAQNSQKAINELQIVTQAQVSVNVQSGVPEFIKFPANQPLTLSGGTLQEKIRTFLETYTGLFNDSQDLSNFTFQPAKKDSYGFQSVTLNQQHQGVPVFDGQLRFHFNHSNQLTAINGNYITNIKVNAVPSISEQAANAAALNMLAKQDLNYSGETVFAYETNLFVFQKGLIENNLGSSYLVYEVEARNNADVREYFYVNAHDGTLVEQFTGMPHALDRIVYEGDTTTVAWQEGDVFPGNLTIWQRNEVEASGHVYNFFNNAFGYVSYNNADAQMITINNSNNPNFNCPNANWNGVSANYCNGTATDDVVAHEWGHAYTEYTSGLIYAWQSGAMNESFSDIWGETVDLLNDYADEDDDVSLRTGCNSSDRWRIGEDATAFGGAIRDMWNPPCNNDPGKVTDGLFRCGEGDFGGVHSNSGIPNHAYALLVDGGTYNGQTINGIGLTKAAHIFWRAQSTYLTSTSDFFTLADALEASCTDLLGINLEGLSTVATAAGPSNQILTMVDYNELVKVILAVELRILPESCGYEAILAATNDPCEASTNNPIFYEDWESGLGNWTLEQLPVNSNSWESRDWEVTSSLPQGRLGQAVFGADPINGNCTSSMQNGIIRLESPEIFIPIDYLTGTFEMTFMHYIATEEGWDGGNIKYRLNSSGNWRLLPKTAFTANEYNARINPVRDDNDNPLAGQDGFTGTDSGSNSGSWGRSIVNLSSITGVVAGSTVQFRFEMGTDGCNGRVGWYVDDISIYNCSYALSVEDFAAVENGIKVYPNPSNGQFTMKNIGNLDLVKADVMDINGRLVKSIDLSGIQETTTLDISRVASGLYFMKVYTKTANTVIKLIKD</sequence>
<dbReference type="PRINTS" id="PR00730">
    <property type="entry name" value="THERMOLYSIN"/>
</dbReference>
<dbReference type="InterPro" id="IPR050728">
    <property type="entry name" value="Zinc_Metalloprotease_M4"/>
</dbReference>
<dbReference type="Pfam" id="PF02868">
    <property type="entry name" value="Peptidase_M4_C"/>
    <property type="match status" value="1"/>
</dbReference>
<dbReference type="Pfam" id="PF18962">
    <property type="entry name" value="Por_Secre_tail"/>
    <property type="match status" value="1"/>
</dbReference>
<evidence type="ECO:0000256" key="1">
    <source>
        <dbReference type="ARBA" id="ARBA00009388"/>
    </source>
</evidence>
<proteinExistence type="inferred from homology"/>
<dbReference type="SUPFAM" id="SSF55486">
    <property type="entry name" value="Metalloproteases ('zincins'), catalytic domain"/>
    <property type="match status" value="1"/>
</dbReference>
<dbReference type="InterPro" id="IPR027268">
    <property type="entry name" value="Peptidase_M4/M1_CTD_sf"/>
</dbReference>
<evidence type="ECO:0000256" key="4">
    <source>
        <dbReference type="ARBA" id="ARBA00022729"/>
    </source>
</evidence>
<dbReference type="PANTHER" id="PTHR33794:SF1">
    <property type="entry name" value="BACILLOLYSIN"/>
    <property type="match status" value="1"/>
</dbReference>
<feature type="domain" description="Secretion system C-terminal sorting" evidence="13">
    <location>
        <begin position="783"/>
        <end position="855"/>
    </location>
</feature>
<feature type="compositionally biased region" description="Polar residues" evidence="8">
    <location>
        <begin position="707"/>
        <end position="717"/>
    </location>
</feature>
<comment type="caution">
    <text evidence="14">The sequence shown here is derived from an EMBL/GenBank/DDBJ whole genome shotgun (WGS) entry which is preliminary data.</text>
</comment>
<evidence type="ECO:0000259" key="13">
    <source>
        <dbReference type="Pfam" id="PF18962"/>
    </source>
</evidence>
<dbReference type="PANTHER" id="PTHR33794">
    <property type="entry name" value="BACILLOLYSIN"/>
    <property type="match status" value="1"/>
</dbReference>
<protein>
    <submittedName>
        <fullName evidence="14">M4 family metallopeptidase</fullName>
    </submittedName>
</protein>
<reference evidence="15" key="1">
    <citation type="journal article" date="2019" name="Int. J. Syst. Evol. Microbiol.">
        <title>The Global Catalogue of Microorganisms (GCM) 10K type strain sequencing project: providing services to taxonomists for standard genome sequencing and annotation.</title>
        <authorList>
            <consortium name="The Broad Institute Genomics Platform"/>
            <consortium name="The Broad Institute Genome Sequencing Center for Infectious Disease"/>
            <person name="Wu L."/>
            <person name="Ma J."/>
        </authorList>
    </citation>
    <scope>NUCLEOTIDE SEQUENCE [LARGE SCALE GENOMIC DNA]</scope>
    <source>
        <strain evidence="15">JCM 17978</strain>
    </source>
</reference>
<evidence type="ECO:0000256" key="5">
    <source>
        <dbReference type="ARBA" id="ARBA00022801"/>
    </source>
</evidence>
<evidence type="ECO:0000256" key="8">
    <source>
        <dbReference type="SAM" id="MobiDB-lite"/>
    </source>
</evidence>
<dbReference type="RefSeq" id="WP_376860421.1">
    <property type="nucleotide sequence ID" value="NZ_JBHSLA010000003.1"/>
</dbReference>
<dbReference type="Gene3D" id="3.10.450.490">
    <property type="match status" value="1"/>
</dbReference>
<organism evidence="14 15">
    <name type="scientific">Bizionia hallyeonensis</name>
    <dbReference type="NCBI Taxonomy" id="1123757"/>
    <lineage>
        <taxon>Bacteria</taxon>
        <taxon>Pseudomonadati</taxon>
        <taxon>Bacteroidota</taxon>
        <taxon>Flavobacteriia</taxon>
        <taxon>Flavobacteriales</taxon>
        <taxon>Flavobacteriaceae</taxon>
        <taxon>Bizionia</taxon>
    </lineage>
</organism>
<feature type="domain" description="Peptidase M4" evidence="10">
    <location>
        <begin position="262"/>
        <end position="337"/>
    </location>
</feature>
<keyword evidence="2" id="KW-0645">Protease</keyword>
<evidence type="ECO:0000256" key="3">
    <source>
        <dbReference type="ARBA" id="ARBA00022723"/>
    </source>
</evidence>
<comment type="similarity">
    <text evidence="1">Belongs to the peptidase M4 family.</text>
</comment>
<gene>
    <name evidence="14" type="ORF">ACFPH8_09355</name>
</gene>
<dbReference type="InterPro" id="IPR013856">
    <property type="entry name" value="Peptidase_M4_domain"/>
</dbReference>
<evidence type="ECO:0000313" key="14">
    <source>
        <dbReference type="EMBL" id="MFC5195533.1"/>
    </source>
</evidence>
<evidence type="ECO:0000256" key="6">
    <source>
        <dbReference type="ARBA" id="ARBA00022833"/>
    </source>
</evidence>
<keyword evidence="5" id="KW-0378">Hydrolase</keyword>
<dbReference type="Gene3D" id="1.10.390.10">
    <property type="entry name" value="Neutral Protease Domain 2"/>
    <property type="match status" value="1"/>
</dbReference>
<evidence type="ECO:0000256" key="9">
    <source>
        <dbReference type="SAM" id="SignalP"/>
    </source>
</evidence>
<keyword evidence="4 9" id="KW-0732">Signal</keyword>
<dbReference type="Proteomes" id="UP001596162">
    <property type="component" value="Unassembled WGS sequence"/>
</dbReference>
<keyword evidence="3" id="KW-0479">Metal-binding</keyword>
<dbReference type="NCBIfam" id="TIGR04183">
    <property type="entry name" value="Por_Secre_tail"/>
    <property type="match status" value="1"/>
</dbReference>
<evidence type="ECO:0000259" key="10">
    <source>
        <dbReference type="Pfam" id="PF01447"/>
    </source>
</evidence>
<dbReference type="Pfam" id="PF07504">
    <property type="entry name" value="FTP"/>
    <property type="match status" value="1"/>
</dbReference>
<dbReference type="InterPro" id="IPR026444">
    <property type="entry name" value="Secre_tail"/>
</dbReference>
<accession>A0ABW0C5P8</accession>
<feature type="signal peptide" evidence="9">
    <location>
        <begin position="1"/>
        <end position="20"/>
    </location>
</feature>